<feature type="compositionally biased region" description="Polar residues" evidence="1">
    <location>
        <begin position="381"/>
        <end position="390"/>
    </location>
</feature>
<feature type="region of interest" description="Disordered" evidence="1">
    <location>
        <begin position="44"/>
        <end position="186"/>
    </location>
</feature>
<feature type="compositionally biased region" description="Polar residues" evidence="1">
    <location>
        <begin position="127"/>
        <end position="139"/>
    </location>
</feature>
<feature type="region of interest" description="Disordered" evidence="1">
    <location>
        <begin position="853"/>
        <end position="885"/>
    </location>
</feature>
<accession>A0AAD9J709</accession>
<sequence length="923" mass="98036">MPQGKEKLQLSPGGSIADRYSRWQKRAQSPSLAANVHRWNSMFDVASRSQSPNKKSDGAGSAYRRNRSRTPIILATSRRSTSPRLQSEHLGCRVSTSLTRSHSQHEVHSDSHDSTSTDNSTDLTFTESNADVTATTTTGDKNKAVGRKGHSYQSATKSSKAKSRFSTGNVKDLSGAGIGSSSRKSFGSKALSAGLKNKFKSTPDLMTIGDTNKENDGLSSSKTTEDLSDGEHLAEKDDQFLHTTQAQCNWKSPLLSAVATSCQGSASPTLSSSSGYMSATSSVTSKAGPAVPGTQPATTTSMASISSMVSVDDGDAGLMPPPPTTNVVTSRHAKSGGQSNGRRSTMTDLTLQQAKQILLGHPVTSDAAPNSSSSVRRRSTANEGTPSMLTKQRPHSALSGMMTATTPGPTTGSALSSQLEVKPMPRTMPTAISTSSFRMMLNSATLKSGAAVGTTASRDSMTVGHNDYLDDLPEKDTDSSTSSTKLSDEPVSMQNKTDLTATAATVISTIGTQKSPVGISQSSVLQSKPGEWDTKAKYEVKLTSSQEVRSRLTTSRVVGMSQSDTLNLVCMSDVVPGVKHDLPQGRSEMRKDEVKMEDDDSVTNSSKGVVDVTPPKCTESSNVGLARHRTPHVYNRTCMSPARQVINTNVGMQGHGMASAIRPPSIPAPLVPPRELASHSGSVVSPQRTLVQVNRDRQQVTPPRLVNHDAAPTTRIPALGEQELRQSSAFLSGSNILDPEANIFSPGGDEPGDDPDLEVKRPDKTQSSPPASLIADVTKDVTPSCVILTTPSTSQGGPGSHSGSVVGDFNLAFHRILAAYNAASQEAGSSSDSEEVKALRETLEQAQSDLIKVLGPPQPDFTPYLSQKDQNTTPPSTLTNRSTGPLRLRSDLANTEILNMLDYYSVHLSHLFKQKLDKSEGKE</sequence>
<feature type="region of interest" description="Disordered" evidence="1">
    <location>
        <begin position="200"/>
        <end position="230"/>
    </location>
</feature>
<feature type="region of interest" description="Disordered" evidence="1">
    <location>
        <begin position="263"/>
        <end position="345"/>
    </location>
</feature>
<feature type="region of interest" description="Disordered" evidence="1">
    <location>
        <begin position="656"/>
        <end position="719"/>
    </location>
</feature>
<feature type="compositionally biased region" description="Polar residues" evidence="1">
    <location>
        <begin position="679"/>
        <end position="692"/>
    </location>
</feature>
<gene>
    <name evidence="2" type="ORF">LSH36_561g03086</name>
</gene>
<feature type="compositionally biased region" description="Polar residues" evidence="1">
    <location>
        <begin position="864"/>
        <end position="883"/>
    </location>
</feature>
<feature type="region of interest" description="Disordered" evidence="1">
    <location>
        <begin position="735"/>
        <end position="771"/>
    </location>
</feature>
<dbReference type="Proteomes" id="UP001208570">
    <property type="component" value="Unassembled WGS sequence"/>
</dbReference>
<protein>
    <submittedName>
        <fullName evidence="2">Uncharacterized protein</fullName>
    </submittedName>
</protein>
<name>A0AAD9J709_9ANNE</name>
<feature type="compositionally biased region" description="Low complexity" evidence="1">
    <location>
        <begin position="116"/>
        <end position="126"/>
    </location>
</feature>
<organism evidence="2 3">
    <name type="scientific">Paralvinella palmiformis</name>
    <dbReference type="NCBI Taxonomy" id="53620"/>
    <lineage>
        <taxon>Eukaryota</taxon>
        <taxon>Metazoa</taxon>
        <taxon>Spiralia</taxon>
        <taxon>Lophotrochozoa</taxon>
        <taxon>Annelida</taxon>
        <taxon>Polychaeta</taxon>
        <taxon>Sedentaria</taxon>
        <taxon>Canalipalpata</taxon>
        <taxon>Terebellida</taxon>
        <taxon>Terebelliformia</taxon>
        <taxon>Alvinellidae</taxon>
        <taxon>Paralvinella</taxon>
    </lineage>
</organism>
<feature type="region of interest" description="Disordered" evidence="1">
    <location>
        <begin position="360"/>
        <end position="395"/>
    </location>
</feature>
<proteinExistence type="predicted"/>
<evidence type="ECO:0000256" key="1">
    <source>
        <dbReference type="SAM" id="MobiDB-lite"/>
    </source>
</evidence>
<evidence type="ECO:0000313" key="2">
    <source>
        <dbReference type="EMBL" id="KAK2147298.1"/>
    </source>
</evidence>
<feature type="region of interest" description="Disordered" evidence="1">
    <location>
        <begin position="592"/>
        <end position="614"/>
    </location>
</feature>
<dbReference type="AlphaFoldDB" id="A0AAD9J709"/>
<feature type="compositionally biased region" description="Low complexity" evidence="1">
    <location>
        <begin position="297"/>
        <end position="311"/>
    </location>
</feature>
<feature type="region of interest" description="Disordered" evidence="1">
    <location>
        <begin position="457"/>
        <end position="494"/>
    </location>
</feature>
<feature type="compositionally biased region" description="Polar residues" evidence="1">
    <location>
        <begin position="151"/>
        <end position="169"/>
    </location>
</feature>
<comment type="caution">
    <text evidence="2">The sequence shown here is derived from an EMBL/GenBank/DDBJ whole genome shotgun (WGS) entry which is preliminary data.</text>
</comment>
<feature type="compositionally biased region" description="Polar residues" evidence="1">
    <location>
        <begin position="336"/>
        <end position="345"/>
    </location>
</feature>
<reference evidence="2" key="1">
    <citation type="journal article" date="2023" name="Mol. Biol. Evol.">
        <title>Third-Generation Sequencing Reveals the Adaptive Role of the Epigenome in Three Deep-Sea Polychaetes.</title>
        <authorList>
            <person name="Perez M."/>
            <person name="Aroh O."/>
            <person name="Sun Y."/>
            <person name="Lan Y."/>
            <person name="Juniper S.K."/>
            <person name="Young C.R."/>
            <person name="Angers B."/>
            <person name="Qian P.Y."/>
        </authorList>
    </citation>
    <scope>NUCLEOTIDE SEQUENCE</scope>
    <source>
        <strain evidence="2">P08H-3</strain>
    </source>
</reference>
<evidence type="ECO:0000313" key="3">
    <source>
        <dbReference type="Proteomes" id="UP001208570"/>
    </source>
</evidence>
<keyword evidence="3" id="KW-1185">Reference proteome</keyword>
<dbReference type="EMBL" id="JAODUP010000561">
    <property type="protein sequence ID" value="KAK2147298.1"/>
    <property type="molecule type" value="Genomic_DNA"/>
</dbReference>
<feature type="compositionally biased region" description="Basic and acidic residues" evidence="1">
    <location>
        <begin position="103"/>
        <end position="115"/>
    </location>
</feature>
<feature type="compositionally biased region" description="Low complexity" evidence="1">
    <location>
        <begin position="265"/>
        <end position="285"/>
    </location>
</feature>
<feature type="region of interest" description="Disordered" evidence="1">
    <location>
        <begin position="1"/>
        <end position="32"/>
    </location>
</feature>